<dbReference type="EMBL" id="JACATI010000003">
    <property type="protein sequence ID" value="NWJ20178.1"/>
    <property type="molecule type" value="Genomic_DNA"/>
</dbReference>
<evidence type="ECO:0000313" key="3">
    <source>
        <dbReference type="EMBL" id="NWJ29601.1"/>
    </source>
</evidence>
<dbReference type="EMBL" id="JACATK010000004">
    <property type="protein sequence ID" value="NWJ29601.1"/>
    <property type="molecule type" value="Genomic_DNA"/>
</dbReference>
<sequence length="131" mass="15240">MDFNKFCSEVLKLNPKIRFAGVYSTVNGNIWYKMQEGITKIFDDEQTKDSMVHGYMRWKNRMHVADLIGTPIYTMTKYPKINRITLPCGGNALIMISTQTDLEPVEIVDAVCELRKKYEDDKDYEPRSQTC</sequence>
<evidence type="ECO:0000313" key="2">
    <source>
        <dbReference type="EMBL" id="NWJ28888.1"/>
    </source>
</evidence>
<dbReference type="AlphaFoldDB" id="A0A7K4N835"/>
<evidence type="ECO:0000313" key="9">
    <source>
        <dbReference type="Proteomes" id="UP000575480"/>
    </source>
</evidence>
<dbReference type="Proteomes" id="UP000568446">
    <property type="component" value="Unassembled WGS sequence"/>
</dbReference>
<dbReference type="Proteomes" id="UP000520052">
    <property type="component" value="Unassembled WGS sequence"/>
</dbReference>
<gene>
    <name evidence="2" type="ORF">HX848_05845</name>
    <name evidence="3" type="ORF">HX850_01595</name>
    <name evidence="5" type="ORF">HX854_07470</name>
    <name evidence="4" type="ORF">HX858_04965</name>
    <name evidence="1" type="ORF">HX860_03800</name>
</gene>
<evidence type="ECO:0000313" key="7">
    <source>
        <dbReference type="Proteomes" id="UP000563820"/>
    </source>
</evidence>
<evidence type="ECO:0000313" key="4">
    <source>
        <dbReference type="EMBL" id="NWJ57089.1"/>
    </source>
</evidence>
<name>A0A7K4N835_9ARCH</name>
<reference evidence="5" key="2">
    <citation type="submission" date="2020-06" db="EMBL/GenBank/DDBJ databases">
        <authorList>
            <person name="Wang Y."/>
        </authorList>
    </citation>
    <scope>NUCLEOTIDE SEQUENCE</scope>
    <source>
        <strain evidence="3">C4</strain>
        <strain evidence="1">L14</strain>
        <strain evidence="4">L15a</strain>
        <strain evidence="2">T1L11</strain>
        <strain evidence="5">T3L1</strain>
    </source>
</reference>
<evidence type="ECO:0000313" key="1">
    <source>
        <dbReference type="EMBL" id="NWJ20178.1"/>
    </source>
</evidence>
<evidence type="ECO:0000313" key="10">
    <source>
        <dbReference type="Proteomes" id="UP000587702"/>
    </source>
</evidence>
<dbReference type="Proteomes" id="UP000575480">
    <property type="component" value="Unassembled WGS sequence"/>
</dbReference>
<evidence type="ECO:0000313" key="8">
    <source>
        <dbReference type="Proteomes" id="UP000568446"/>
    </source>
</evidence>
<dbReference type="EMBL" id="JACATH010000003">
    <property type="protein sequence ID" value="NWJ57089.1"/>
    <property type="molecule type" value="Genomic_DNA"/>
</dbReference>
<evidence type="ECO:0000313" key="6">
    <source>
        <dbReference type="Proteomes" id="UP000520052"/>
    </source>
</evidence>
<reference evidence="6 7" key="1">
    <citation type="journal article" date="2019" name="Environ. Microbiol.">
        <title>Genomics insights into ecotype formation of ammonia-oxidizing archaea in the deep ocean.</title>
        <authorList>
            <person name="Wang Y."/>
            <person name="Huang J.M."/>
            <person name="Cui G.J."/>
            <person name="Nunoura T."/>
            <person name="Takaki Y."/>
            <person name="Li W.L."/>
            <person name="Li J."/>
            <person name="Gao Z.M."/>
            <person name="Takai K."/>
            <person name="Zhang A.Q."/>
            <person name="Stepanauskas R."/>
        </authorList>
    </citation>
    <scope>NUCLEOTIDE SEQUENCE [LARGE SCALE GENOMIC DNA]</scope>
    <source>
        <strain evidence="3 8">C4</strain>
        <strain evidence="1 10">L14</strain>
        <strain evidence="4 9">L15a</strain>
        <strain evidence="2 7">T1L11</strain>
        <strain evidence="5 6">T3L1</strain>
    </source>
</reference>
<dbReference type="Proteomes" id="UP000587702">
    <property type="component" value="Unassembled WGS sequence"/>
</dbReference>
<dbReference type="Proteomes" id="UP000563820">
    <property type="component" value="Unassembled WGS sequence"/>
</dbReference>
<organism evidence="5 6">
    <name type="scientific">Marine Group I thaumarchaeote</name>
    <dbReference type="NCBI Taxonomy" id="2511932"/>
    <lineage>
        <taxon>Archaea</taxon>
        <taxon>Nitrososphaerota</taxon>
        <taxon>Marine Group I</taxon>
    </lineage>
</organism>
<evidence type="ECO:0000313" key="5">
    <source>
        <dbReference type="EMBL" id="NWJ84544.1"/>
    </source>
</evidence>
<protein>
    <submittedName>
        <fullName evidence="5">Uncharacterized protein</fullName>
    </submittedName>
</protein>
<comment type="caution">
    <text evidence="5">The sequence shown here is derived from an EMBL/GenBank/DDBJ whole genome shotgun (WGS) entry which is preliminary data.</text>
</comment>
<dbReference type="EMBL" id="JACATE010000009">
    <property type="protein sequence ID" value="NWJ28888.1"/>
    <property type="molecule type" value="Genomic_DNA"/>
</dbReference>
<dbReference type="EMBL" id="JACATC010000011">
    <property type="protein sequence ID" value="NWJ84544.1"/>
    <property type="molecule type" value="Genomic_DNA"/>
</dbReference>
<accession>A0A7K4N835</accession>
<proteinExistence type="predicted"/>